<dbReference type="AlphaFoldDB" id="A0AAD6WZV5"/>
<comment type="caution">
    <text evidence="1">The sequence shown here is derived from an EMBL/GenBank/DDBJ whole genome shotgun (WGS) entry which is preliminary data.</text>
</comment>
<name>A0AAD6WZV5_9AGAR</name>
<protein>
    <recommendedName>
        <fullName evidence="3">F-box domain-containing protein</fullName>
    </recommendedName>
</protein>
<dbReference type="Gene3D" id="1.20.1280.50">
    <property type="match status" value="1"/>
</dbReference>
<gene>
    <name evidence="1" type="ORF">C8F04DRAFT_1103762</name>
</gene>
<dbReference type="InterPro" id="IPR032675">
    <property type="entry name" value="LRR_dom_sf"/>
</dbReference>
<proteinExistence type="predicted"/>
<evidence type="ECO:0000313" key="1">
    <source>
        <dbReference type="EMBL" id="KAJ7033668.1"/>
    </source>
</evidence>
<keyword evidence="2" id="KW-1185">Reference proteome</keyword>
<dbReference type="Proteomes" id="UP001218188">
    <property type="component" value="Unassembled WGS sequence"/>
</dbReference>
<evidence type="ECO:0008006" key="3">
    <source>
        <dbReference type="Google" id="ProtNLM"/>
    </source>
</evidence>
<sequence>MQSARHGPAYLTGPLPLPSKSQPFRAFRNSLPSTVRWNTRILLEPEGLFQGNLRDFTHESGSSSGHWGKKTAMSAANHCPAVLLPTEILAEIFIICLPNQQSKWDFYRIVGNPRTLRSHEAPLLVANVCRRWREVAVSTPRLWLSLGLGKDGSIDSTGVVLAWISRSQPYPLSFTMNRILPPAQAVEELKSHCDRWSAVEVVIPEGRSRLFNDVRGRLSSLTQLCLELETKCTVESFAEAPRLERLHLISGADSISVLLPWHQLTRLTCEDLTDLECINTLRNCRALIDCDFIGYDTLRSRETILSFPPIMHPYITSFKIYGEATVDALRLLELPSLRIFEMDVEDDCEILISFFARSHCQLESLCLKRIEGQHLIRCLPFLTSLVSLEIRTGHELLDHQLLRRLTYDSTVLPNLRSFDLNLDLRWYDRTVTEGSMRDMILSRCLGVDAPRSARLHTFRLVYQNDGEDDAVLVELAAELKPLVDPKMVEFTISPDSNEW</sequence>
<accession>A0AAD6WZV5</accession>
<dbReference type="Gene3D" id="3.80.10.10">
    <property type="entry name" value="Ribonuclease Inhibitor"/>
    <property type="match status" value="1"/>
</dbReference>
<organism evidence="1 2">
    <name type="scientific">Mycena alexandri</name>
    <dbReference type="NCBI Taxonomy" id="1745969"/>
    <lineage>
        <taxon>Eukaryota</taxon>
        <taxon>Fungi</taxon>
        <taxon>Dikarya</taxon>
        <taxon>Basidiomycota</taxon>
        <taxon>Agaricomycotina</taxon>
        <taxon>Agaricomycetes</taxon>
        <taxon>Agaricomycetidae</taxon>
        <taxon>Agaricales</taxon>
        <taxon>Marasmiineae</taxon>
        <taxon>Mycenaceae</taxon>
        <taxon>Mycena</taxon>
    </lineage>
</organism>
<evidence type="ECO:0000313" key="2">
    <source>
        <dbReference type="Proteomes" id="UP001218188"/>
    </source>
</evidence>
<reference evidence="1" key="1">
    <citation type="submission" date="2023-03" db="EMBL/GenBank/DDBJ databases">
        <title>Massive genome expansion in bonnet fungi (Mycena s.s.) driven by repeated elements and novel gene families across ecological guilds.</title>
        <authorList>
            <consortium name="Lawrence Berkeley National Laboratory"/>
            <person name="Harder C.B."/>
            <person name="Miyauchi S."/>
            <person name="Viragh M."/>
            <person name="Kuo A."/>
            <person name="Thoen E."/>
            <person name="Andreopoulos B."/>
            <person name="Lu D."/>
            <person name="Skrede I."/>
            <person name="Drula E."/>
            <person name="Henrissat B."/>
            <person name="Morin E."/>
            <person name="Kohler A."/>
            <person name="Barry K."/>
            <person name="LaButti K."/>
            <person name="Morin E."/>
            <person name="Salamov A."/>
            <person name="Lipzen A."/>
            <person name="Mereny Z."/>
            <person name="Hegedus B."/>
            <person name="Baldrian P."/>
            <person name="Stursova M."/>
            <person name="Weitz H."/>
            <person name="Taylor A."/>
            <person name="Grigoriev I.V."/>
            <person name="Nagy L.G."/>
            <person name="Martin F."/>
            <person name="Kauserud H."/>
        </authorList>
    </citation>
    <scope>NUCLEOTIDE SEQUENCE</scope>
    <source>
        <strain evidence="1">CBHHK200</strain>
    </source>
</reference>
<dbReference type="EMBL" id="JARJCM010000063">
    <property type="protein sequence ID" value="KAJ7033668.1"/>
    <property type="molecule type" value="Genomic_DNA"/>
</dbReference>